<reference evidence="10" key="1">
    <citation type="journal article" date="2024" name="J Bioinform Genom">
        <title>Complete genome sequence of the type strain bacterium Sphaerochaeta associata GLS2t (VKM B-2742)t.</title>
        <authorList>
            <person name="Troshina O.Y."/>
            <person name="Tepeeva A.N."/>
            <person name="Arzamasceva V.O."/>
            <person name="Whitman W.B."/>
            <person name="Varghese N."/>
            <person name="Shapiro N."/>
            <person name="Woyke T."/>
            <person name="Kripides N.C."/>
            <person name="Vasilenko O.V."/>
        </authorList>
    </citation>
    <scope>NUCLEOTIDE SEQUENCE [LARGE SCALE GENOMIC DNA]</scope>
    <source>
        <strain evidence="10">GLS2T</strain>
    </source>
</reference>
<name>A0ABY4D7H9_9SPIR</name>
<proteinExistence type="predicted"/>
<dbReference type="NCBIfam" id="TIGR01857">
    <property type="entry name" value="FGAM-synthase"/>
    <property type="match status" value="1"/>
</dbReference>
<dbReference type="InterPro" id="IPR036921">
    <property type="entry name" value="PurM-like_N_sf"/>
</dbReference>
<keyword evidence="6" id="KW-0460">Magnesium</keyword>
<accession>A0ABY4D7H9</accession>
<feature type="domain" description="Phosphoribosylformylglycinamidine synthase linker" evidence="8">
    <location>
        <begin position="177"/>
        <end position="221"/>
    </location>
</feature>
<dbReference type="PANTHER" id="PTHR10099">
    <property type="entry name" value="PHOSPHORIBOSYLFORMYLGLYCINAMIDINE SYNTHASE"/>
    <property type="match status" value="1"/>
</dbReference>
<dbReference type="SUPFAM" id="SSF52317">
    <property type="entry name" value="Class I glutamine amidotransferase-like"/>
    <property type="match status" value="1"/>
</dbReference>
<evidence type="ECO:0000259" key="7">
    <source>
        <dbReference type="Pfam" id="PF02769"/>
    </source>
</evidence>
<keyword evidence="3" id="KW-0547">Nucleotide-binding</keyword>
<dbReference type="PROSITE" id="PS51273">
    <property type="entry name" value="GATASE_TYPE_1"/>
    <property type="match status" value="1"/>
</dbReference>
<evidence type="ECO:0000259" key="8">
    <source>
        <dbReference type="Pfam" id="PF18072"/>
    </source>
</evidence>
<sequence length="1218" mass="132961">MVHRFWVRRKQGFRSAEEALAVSLTSVLGLKEPARLAICHRYDIEGMSDQEAAYVSRTVLSMVQRDAMLSELPACSWALGVEMLGGQFDQRADSTRMCIQLVYPHLLCTVRCATFYCFESEVSDEEKTRIRSYLINPVEAREASLCIPMHIGESSAAPAFPACLVGFSSRTDRMAILQEYSLAMDGDDLALVQRYFADKGRDPSLTELKVIDTYWSDHCRHTTFLTELDRVLIKDPEILSVFASFLDSHRLLAPHKPICLMEIATLAAKQLKKEGRLDKLEVSEEINACSVKVDVQTNEGVVPSLLLFKNETHNHPTEIEPFGGAATCIGGAIRDPLSSRAYVYQAMRISGSADPRAPISETLQGKLPQRVIAQRSALGYSSYGNQVGLATGLVEEIYHPNFIAKHLELGFVIGSARQAFVRRETPVEGDVIILVGGRTGRDGCGGATGSSKSHDVSSLESCAAEVQKGNAPEERKIQRLLRRAEVSSLIKRCNDFGAGGVSVAIGELAPGLVIDLDAIPTKYEGLDGTERAISESQERMAMVVAPLDVSAFLQYANEENLEATVVARVTGDPVLRMTCQGKVLVEIDRSLLDSNGAKKHATVEIPHYPRSEKRPSAQSVQAFEAMLSDLNVASKQALNQMFDSTIGCGTLLLPFGGKTMRSPIQAMAALIALPEVESSTASLAAWGYDPYVMESNPFEGAFLAVVHSLAKVVAAGGDWDQTYLTFQEYFGRPGDDPARWGVVASALLGAYKAQRLFGKAAIGGKDSMSGSFRQLDVPPTLVSFAVSVAPKDDVIGPEWKRAGSKLYLLQKEQERELPALFEQVGGLVRKKQVLSCWALGYGGIAEALSKMALGNDIGCKVTADIDLFCKRYGAFLVESDHELGPGSVCIGHTMEKAELCVPFGTWELEHIQQLLAAPLSSVYGNREEWESESTVPTLSYMKRARIRSRYPVAKPKVLLPVFFGTNCEYDAERAWNACNVSCETVVINTQSESEVRRSIVRLRDALRQAQILFLSGGFSAADEPDGSGKFIAAFLRNPLIQKEIVDLLEKRDGLVGGICNGFQALVQLGLLPHGRITTIGEHDPLLDYNRAGRHISTVVRTRVSSTLSPWFSEYEVGQVHRLPISHGEGRFTADADTLNALAEAGQIASQYVDEHNVAAPFSVDNPNGSLYAVEALSSVDGKVFGRMAHSERAVSELYRNAPVSADFGLFKGAANYVR</sequence>
<keyword evidence="2" id="KW-0479">Metal-binding</keyword>
<keyword evidence="1 9" id="KW-0436">Ligase</keyword>
<gene>
    <name evidence="9" type="ORF">MUG09_11880</name>
</gene>
<dbReference type="InterPro" id="IPR041609">
    <property type="entry name" value="PurL_linker"/>
</dbReference>
<evidence type="ECO:0000256" key="2">
    <source>
        <dbReference type="ARBA" id="ARBA00022723"/>
    </source>
</evidence>
<dbReference type="InterPro" id="IPR010141">
    <property type="entry name" value="FGAM_synthase"/>
</dbReference>
<feature type="domain" description="PurM-like C-terminal" evidence="7">
    <location>
        <begin position="428"/>
        <end position="578"/>
    </location>
</feature>
<dbReference type="PANTHER" id="PTHR10099:SF1">
    <property type="entry name" value="PHOSPHORIBOSYLFORMYLGLYCINAMIDINE SYNTHASE"/>
    <property type="match status" value="1"/>
</dbReference>
<protein>
    <submittedName>
        <fullName evidence="9">Phosphoribosylformylglycinamidine synthase</fullName>
        <ecNumber evidence="9">6.3.5.3</ecNumber>
    </submittedName>
</protein>
<dbReference type="Proteomes" id="UP000829708">
    <property type="component" value="Chromosome"/>
</dbReference>
<dbReference type="Gene3D" id="3.40.50.880">
    <property type="match status" value="1"/>
</dbReference>
<dbReference type="Gene3D" id="3.90.650.10">
    <property type="entry name" value="PurM-like C-terminal domain"/>
    <property type="match status" value="1"/>
</dbReference>
<dbReference type="SUPFAM" id="SSF56042">
    <property type="entry name" value="PurM C-terminal domain-like"/>
    <property type="match status" value="2"/>
</dbReference>
<dbReference type="SMART" id="SM01211">
    <property type="entry name" value="GATase_5"/>
    <property type="match status" value="1"/>
</dbReference>
<evidence type="ECO:0000256" key="6">
    <source>
        <dbReference type="ARBA" id="ARBA00022842"/>
    </source>
</evidence>
<dbReference type="Pfam" id="PF18072">
    <property type="entry name" value="FGAR-AT_linker"/>
    <property type="match status" value="1"/>
</dbReference>
<dbReference type="CDD" id="cd02203">
    <property type="entry name" value="PurL_repeat1"/>
    <property type="match status" value="1"/>
</dbReference>
<dbReference type="InterPro" id="IPR010918">
    <property type="entry name" value="PurM-like_C_dom"/>
</dbReference>
<dbReference type="Gene3D" id="3.30.1330.10">
    <property type="entry name" value="PurM-like, N-terminal domain"/>
    <property type="match status" value="2"/>
</dbReference>
<evidence type="ECO:0000313" key="10">
    <source>
        <dbReference type="Proteomes" id="UP000829708"/>
    </source>
</evidence>
<keyword evidence="10" id="KW-1185">Reference proteome</keyword>
<keyword evidence="4" id="KW-0658">Purine biosynthesis</keyword>
<dbReference type="Pfam" id="PF02769">
    <property type="entry name" value="AIRS_C"/>
    <property type="match status" value="1"/>
</dbReference>
<evidence type="ECO:0000313" key="9">
    <source>
        <dbReference type="EMBL" id="UOM50253.1"/>
    </source>
</evidence>
<dbReference type="GO" id="GO:0004642">
    <property type="term" value="F:phosphoribosylformylglycinamidine synthase activity"/>
    <property type="evidence" value="ECO:0007669"/>
    <property type="project" value="UniProtKB-EC"/>
</dbReference>
<dbReference type="RefSeq" id="WP_244771644.1">
    <property type="nucleotide sequence ID" value="NZ_CP094929.1"/>
</dbReference>
<evidence type="ECO:0000256" key="5">
    <source>
        <dbReference type="ARBA" id="ARBA00022840"/>
    </source>
</evidence>
<evidence type="ECO:0000256" key="4">
    <source>
        <dbReference type="ARBA" id="ARBA00022755"/>
    </source>
</evidence>
<dbReference type="InterPro" id="IPR029062">
    <property type="entry name" value="Class_I_gatase-like"/>
</dbReference>
<dbReference type="EMBL" id="CP094929">
    <property type="protein sequence ID" value="UOM50253.1"/>
    <property type="molecule type" value="Genomic_DNA"/>
</dbReference>
<dbReference type="EC" id="6.3.5.3" evidence="9"/>
<evidence type="ECO:0000256" key="1">
    <source>
        <dbReference type="ARBA" id="ARBA00022598"/>
    </source>
</evidence>
<dbReference type="CDD" id="cd02204">
    <property type="entry name" value="PurL_repeat2"/>
    <property type="match status" value="1"/>
</dbReference>
<organism evidence="9 10">
    <name type="scientific">Sphaerochaeta associata</name>
    <dbReference type="NCBI Taxonomy" id="1129264"/>
    <lineage>
        <taxon>Bacteria</taxon>
        <taxon>Pseudomonadati</taxon>
        <taxon>Spirochaetota</taxon>
        <taxon>Spirochaetia</taxon>
        <taxon>Spirochaetales</taxon>
        <taxon>Sphaerochaetaceae</taxon>
        <taxon>Sphaerochaeta</taxon>
    </lineage>
</organism>
<dbReference type="SUPFAM" id="SSF55326">
    <property type="entry name" value="PurM N-terminal domain-like"/>
    <property type="match status" value="2"/>
</dbReference>
<dbReference type="InterPro" id="IPR036676">
    <property type="entry name" value="PurM-like_C_sf"/>
</dbReference>
<evidence type="ECO:0000256" key="3">
    <source>
        <dbReference type="ARBA" id="ARBA00022741"/>
    </source>
</evidence>
<keyword evidence="5" id="KW-0067">ATP-binding</keyword>
<dbReference type="Pfam" id="PF13507">
    <property type="entry name" value="GATase_5"/>
    <property type="match status" value="1"/>
</dbReference>